<dbReference type="Proteomes" id="UP000241394">
    <property type="component" value="Chromosome LG17"/>
</dbReference>
<dbReference type="PANTHER" id="PTHR46288">
    <property type="entry name" value="PHORBOL-ESTER/DAG-TYPE DOMAIN-CONTAINING PROTEIN"/>
    <property type="match status" value="1"/>
</dbReference>
<name>A0A2R6QBZ8_ACTCC</name>
<keyword evidence="1" id="KW-0677">Repeat</keyword>
<reference evidence="5" key="2">
    <citation type="journal article" date="2018" name="BMC Genomics">
        <title>A manually annotated Actinidia chinensis var. chinensis (kiwifruit) genome highlights the challenges associated with draft genomes and gene prediction in plants.</title>
        <authorList>
            <person name="Pilkington S.M."/>
            <person name="Crowhurst R."/>
            <person name="Hilario E."/>
            <person name="Nardozza S."/>
            <person name="Fraser L."/>
            <person name="Peng Y."/>
            <person name="Gunaseelan K."/>
            <person name="Simpson R."/>
            <person name="Tahir J."/>
            <person name="Deroles S.C."/>
            <person name="Templeton K."/>
            <person name="Luo Z."/>
            <person name="Davy M."/>
            <person name="Cheng C."/>
            <person name="McNeilage M."/>
            <person name="Scaglione D."/>
            <person name="Liu Y."/>
            <person name="Zhang Q."/>
            <person name="Datson P."/>
            <person name="De Silva N."/>
            <person name="Gardiner S.E."/>
            <person name="Bassett H."/>
            <person name="Chagne D."/>
            <person name="McCallum J."/>
            <person name="Dzierzon H."/>
            <person name="Deng C."/>
            <person name="Wang Y.Y."/>
            <person name="Barron L."/>
            <person name="Manako K."/>
            <person name="Bowen J."/>
            <person name="Foster T.M."/>
            <person name="Erridge Z.A."/>
            <person name="Tiffin H."/>
            <person name="Waite C.N."/>
            <person name="Davies K.M."/>
            <person name="Grierson E.P."/>
            <person name="Laing W.A."/>
            <person name="Kirk R."/>
            <person name="Chen X."/>
            <person name="Wood M."/>
            <person name="Montefiori M."/>
            <person name="Brummell D.A."/>
            <person name="Schwinn K.E."/>
            <person name="Catanach A."/>
            <person name="Fullerton C."/>
            <person name="Li D."/>
            <person name="Meiyalaghan S."/>
            <person name="Nieuwenhuizen N."/>
            <person name="Read N."/>
            <person name="Prakash R."/>
            <person name="Hunter D."/>
            <person name="Zhang H."/>
            <person name="McKenzie M."/>
            <person name="Knabel M."/>
            <person name="Harris A."/>
            <person name="Allan A.C."/>
            <person name="Gleave A."/>
            <person name="Chen A."/>
            <person name="Janssen B.J."/>
            <person name="Plunkett B."/>
            <person name="Ampomah-Dwamena C."/>
            <person name="Voogd C."/>
            <person name="Leif D."/>
            <person name="Lafferty D."/>
            <person name="Souleyre E.J.F."/>
            <person name="Varkonyi-Gasic E."/>
            <person name="Gambi F."/>
            <person name="Hanley J."/>
            <person name="Yao J.L."/>
            <person name="Cheung J."/>
            <person name="David K.M."/>
            <person name="Warren B."/>
            <person name="Marsh K."/>
            <person name="Snowden K.C."/>
            <person name="Lin-Wang K."/>
            <person name="Brian L."/>
            <person name="Martinez-Sanchez M."/>
            <person name="Wang M."/>
            <person name="Ileperuma N."/>
            <person name="Macnee N."/>
            <person name="Campin R."/>
            <person name="McAtee P."/>
            <person name="Drummond R.S.M."/>
            <person name="Espley R.V."/>
            <person name="Ireland H.S."/>
            <person name="Wu R."/>
            <person name="Atkinson R.G."/>
            <person name="Karunairetnam S."/>
            <person name="Bulley S."/>
            <person name="Chunkath S."/>
            <person name="Hanley Z."/>
            <person name="Storey R."/>
            <person name="Thrimawithana A.H."/>
            <person name="Thomson S."/>
            <person name="David C."/>
            <person name="Testolin R."/>
            <person name="Huang H."/>
            <person name="Hellens R.P."/>
            <person name="Schaffer R.J."/>
        </authorList>
    </citation>
    <scope>NUCLEOTIDE SEQUENCE [LARGE SCALE GENOMIC DNA]</scope>
    <source>
        <strain evidence="5">cv. Red5</strain>
    </source>
</reference>
<evidence type="ECO:0000256" key="2">
    <source>
        <dbReference type="SAM" id="MobiDB-lite"/>
    </source>
</evidence>
<dbReference type="EMBL" id="NKQK01000017">
    <property type="protein sequence ID" value="PSS05650.1"/>
    <property type="molecule type" value="Genomic_DNA"/>
</dbReference>
<evidence type="ECO:0000259" key="3">
    <source>
        <dbReference type="Pfam" id="PF03107"/>
    </source>
</evidence>
<feature type="domain" description="DC1" evidence="3">
    <location>
        <begin position="258"/>
        <end position="302"/>
    </location>
</feature>
<proteinExistence type="predicted"/>
<dbReference type="InterPro" id="IPR046349">
    <property type="entry name" value="C1-like_sf"/>
</dbReference>
<accession>A0A2R6QBZ8</accession>
<reference evidence="4 5" key="1">
    <citation type="submission" date="2017-07" db="EMBL/GenBank/DDBJ databases">
        <title>An improved, manually edited Actinidia chinensis var. chinensis (kiwifruit) genome highlights the challenges associated with draft genomes and gene prediction in plants.</title>
        <authorList>
            <person name="Pilkington S."/>
            <person name="Crowhurst R."/>
            <person name="Hilario E."/>
            <person name="Nardozza S."/>
            <person name="Fraser L."/>
            <person name="Peng Y."/>
            <person name="Gunaseelan K."/>
            <person name="Simpson R."/>
            <person name="Tahir J."/>
            <person name="Deroles S."/>
            <person name="Templeton K."/>
            <person name="Luo Z."/>
            <person name="Davy M."/>
            <person name="Cheng C."/>
            <person name="Mcneilage M."/>
            <person name="Scaglione D."/>
            <person name="Liu Y."/>
            <person name="Zhang Q."/>
            <person name="Datson P."/>
            <person name="De Silva N."/>
            <person name="Gardiner S."/>
            <person name="Bassett H."/>
            <person name="Chagne D."/>
            <person name="Mccallum J."/>
            <person name="Dzierzon H."/>
            <person name="Deng C."/>
            <person name="Wang Y.-Y."/>
            <person name="Barron N."/>
            <person name="Manako K."/>
            <person name="Bowen J."/>
            <person name="Foster T."/>
            <person name="Erridge Z."/>
            <person name="Tiffin H."/>
            <person name="Waite C."/>
            <person name="Davies K."/>
            <person name="Grierson E."/>
            <person name="Laing W."/>
            <person name="Kirk R."/>
            <person name="Chen X."/>
            <person name="Wood M."/>
            <person name="Montefiori M."/>
            <person name="Brummell D."/>
            <person name="Schwinn K."/>
            <person name="Catanach A."/>
            <person name="Fullerton C."/>
            <person name="Li D."/>
            <person name="Meiyalaghan S."/>
            <person name="Nieuwenhuizen N."/>
            <person name="Read N."/>
            <person name="Prakash R."/>
            <person name="Hunter D."/>
            <person name="Zhang H."/>
            <person name="Mckenzie M."/>
            <person name="Knabel M."/>
            <person name="Harris A."/>
            <person name="Allan A."/>
            <person name="Chen A."/>
            <person name="Janssen B."/>
            <person name="Plunkett B."/>
            <person name="Dwamena C."/>
            <person name="Voogd C."/>
            <person name="Leif D."/>
            <person name="Lafferty D."/>
            <person name="Souleyre E."/>
            <person name="Varkonyi-Gasic E."/>
            <person name="Gambi F."/>
            <person name="Hanley J."/>
            <person name="Yao J.-L."/>
            <person name="Cheung J."/>
            <person name="David K."/>
            <person name="Warren B."/>
            <person name="Marsh K."/>
            <person name="Snowden K."/>
            <person name="Lin-Wang K."/>
            <person name="Brian L."/>
            <person name="Martinez-Sanchez M."/>
            <person name="Wang M."/>
            <person name="Ileperuma N."/>
            <person name="Macnee N."/>
            <person name="Campin R."/>
            <person name="Mcatee P."/>
            <person name="Drummond R."/>
            <person name="Espley R."/>
            <person name="Ireland H."/>
            <person name="Wu R."/>
            <person name="Atkinson R."/>
            <person name="Karunairetnam S."/>
            <person name="Bulley S."/>
            <person name="Chunkath S."/>
            <person name="Hanley Z."/>
            <person name="Storey R."/>
            <person name="Thrimawithana A."/>
            <person name="Thomson S."/>
            <person name="David C."/>
            <person name="Testolin R."/>
        </authorList>
    </citation>
    <scope>NUCLEOTIDE SEQUENCE [LARGE SCALE GENOMIC DNA]</scope>
    <source>
        <strain evidence="5">cv. Red5</strain>
        <tissue evidence="4">Young leaf</tissue>
    </source>
</reference>
<dbReference type="SUPFAM" id="SSF57889">
    <property type="entry name" value="Cysteine-rich domain"/>
    <property type="match status" value="4"/>
</dbReference>
<protein>
    <submittedName>
        <fullName evidence="4">Nucleoredoxin 1-1 like</fullName>
    </submittedName>
</protein>
<feature type="domain" description="DC1" evidence="3">
    <location>
        <begin position="196"/>
        <end position="244"/>
    </location>
</feature>
<dbReference type="InterPro" id="IPR004146">
    <property type="entry name" value="DC1"/>
</dbReference>
<keyword evidence="5" id="KW-1185">Reference proteome</keyword>
<dbReference type="OrthoDB" id="1180078at2759"/>
<gene>
    <name evidence="4" type="ORF">CEY00_Acc18919</name>
</gene>
<organism evidence="4 5">
    <name type="scientific">Actinidia chinensis var. chinensis</name>
    <name type="common">Chinese soft-hair kiwi</name>
    <dbReference type="NCBI Taxonomy" id="1590841"/>
    <lineage>
        <taxon>Eukaryota</taxon>
        <taxon>Viridiplantae</taxon>
        <taxon>Streptophyta</taxon>
        <taxon>Embryophyta</taxon>
        <taxon>Tracheophyta</taxon>
        <taxon>Spermatophyta</taxon>
        <taxon>Magnoliopsida</taxon>
        <taxon>eudicotyledons</taxon>
        <taxon>Gunneridae</taxon>
        <taxon>Pentapetalae</taxon>
        <taxon>asterids</taxon>
        <taxon>Ericales</taxon>
        <taxon>Actinidiaceae</taxon>
        <taxon>Actinidia</taxon>
    </lineage>
</organism>
<feature type="domain" description="DC1" evidence="3">
    <location>
        <begin position="139"/>
        <end position="187"/>
    </location>
</feature>
<dbReference type="PANTHER" id="PTHR46288:SF27">
    <property type="entry name" value="CYSTEINE_HISTIDINE-RICH C1 DOMAIN FAMILY PROTEIN"/>
    <property type="match status" value="1"/>
</dbReference>
<evidence type="ECO:0000313" key="4">
    <source>
        <dbReference type="EMBL" id="PSS05650.1"/>
    </source>
</evidence>
<sequence>MEMKQSIAHFSHVHELFLHDRVTSRPCKICNQTISGPFYNCDERCIFSIHISCAELPRHVQHPFHAQHTLLISPVKYHGQVDLCNACGGNIVGFKCKCTQCSFLLDIKCSVLTPTKKDSKSGEGHHQQEKKQTLDRQPNHRHLLIKCNKDENYSYACTCCELPIDGDGPVYVYVCLECKALLHKSCADLPLSIQHPFHPSHPLILLPRSLYNSKRFWCDACGQERNGFTYRCLECNFDLDIHCASLKPNRNIEGQELSHPHPFIVCEKTENFSHPCHVCGLPLADSIYFCPECKFLLHKSCADLPQEIKHLLHPQHALFFRYSRRGDNLFFYRSLQCRACLRNPDRYFFECSECEFYLDLKCAKSKPTTMISKVHLHRLVLSKEPYHKLLCDVCLQPFHNPFFLCPMRDFKVHVRCIRLLPTTIKSRHRHPLTLAYSPIKDHPDEDDEAEFYCDVCEETRVLKEPSYYCKECYSKECTYVAHPHCVVIEIIRALEEEWSRKESNGDGGEVEVMIGLFEMELGSVPFTKNVNHLQYCYSSRSFYFLLGVSCSTFDISTYPP</sequence>
<dbReference type="Pfam" id="PF03107">
    <property type="entry name" value="C1_2"/>
    <property type="match status" value="5"/>
</dbReference>
<evidence type="ECO:0000256" key="1">
    <source>
        <dbReference type="ARBA" id="ARBA00022737"/>
    </source>
</evidence>
<dbReference type="Gramene" id="PSS05650">
    <property type="protein sequence ID" value="PSS05650"/>
    <property type="gene ID" value="CEY00_Acc18919"/>
</dbReference>
<feature type="domain" description="DC1" evidence="3">
    <location>
        <begin position="10"/>
        <end position="54"/>
    </location>
</feature>
<dbReference type="AlphaFoldDB" id="A0A2R6QBZ8"/>
<comment type="caution">
    <text evidence="4">The sequence shown here is derived from an EMBL/GenBank/DDBJ whole genome shotgun (WGS) entry which is preliminary data.</text>
</comment>
<feature type="domain" description="DC1" evidence="3">
    <location>
        <begin position="312"/>
        <end position="363"/>
    </location>
</feature>
<dbReference type="OMA" id="TITWSED"/>
<feature type="region of interest" description="Disordered" evidence="2">
    <location>
        <begin position="115"/>
        <end position="136"/>
    </location>
</feature>
<dbReference type="InParanoid" id="A0A2R6QBZ8"/>
<evidence type="ECO:0000313" key="5">
    <source>
        <dbReference type="Proteomes" id="UP000241394"/>
    </source>
</evidence>